<dbReference type="AlphaFoldDB" id="A0A392N6G6"/>
<dbReference type="Proteomes" id="UP000265520">
    <property type="component" value="Unassembled WGS sequence"/>
</dbReference>
<dbReference type="EMBL" id="LXQA010029155">
    <property type="protein sequence ID" value="MCH95182.1"/>
    <property type="molecule type" value="Genomic_DNA"/>
</dbReference>
<organism evidence="1 2">
    <name type="scientific">Trifolium medium</name>
    <dbReference type="NCBI Taxonomy" id="97028"/>
    <lineage>
        <taxon>Eukaryota</taxon>
        <taxon>Viridiplantae</taxon>
        <taxon>Streptophyta</taxon>
        <taxon>Embryophyta</taxon>
        <taxon>Tracheophyta</taxon>
        <taxon>Spermatophyta</taxon>
        <taxon>Magnoliopsida</taxon>
        <taxon>eudicotyledons</taxon>
        <taxon>Gunneridae</taxon>
        <taxon>Pentapetalae</taxon>
        <taxon>rosids</taxon>
        <taxon>fabids</taxon>
        <taxon>Fabales</taxon>
        <taxon>Fabaceae</taxon>
        <taxon>Papilionoideae</taxon>
        <taxon>50 kb inversion clade</taxon>
        <taxon>NPAAA clade</taxon>
        <taxon>Hologalegina</taxon>
        <taxon>IRL clade</taxon>
        <taxon>Trifolieae</taxon>
        <taxon>Trifolium</taxon>
    </lineage>
</organism>
<name>A0A392N6G6_9FABA</name>
<keyword evidence="2" id="KW-1185">Reference proteome</keyword>
<reference evidence="1 2" key="1">
    <citation type="journal article" date="2018" name="Front. Plant Sci.">
        <title>Red Clover (Trifolium pratense) and Zigzag Clover (T. medium) - A Picture of Genomic Similarities and Differences.</title>
        <authorList>
            <person name="Dluhosova J."/>
            <person name="Istvanek J."/>
            <person name="Nedelnik J."/>
            <person name="Repkova J."/>
        </authorList>
    </citation>
    <scope>NUCLEOTIDE SEQUENCE [LARGE SCALE GENOMIC DNA]</scope>
    <source>
        <strain evidence="2">cv. 10/8</strain>
        <tissue evidence="1">Leaf</tissue>
    </source>
</reference>
<sequence>MAEQILYGVATSLINSLGSAALREYGKIHGVTNELEKAQENS</sequence>
<gene>
    <name evidence="1" type="ORF">A2U01_0016156</name>
</gene>
<protein>
    <submittedName>
        <fullName evidence="1">NBS-LRR resistance-like protein 1O</fullName>
    </submittedName>
</protein>
<accession>A0A392N6G6</accession>
<comment type="caution">
    <text evidence="1">The sequence shown here is derived from an EMBL/GenBank/DDBJ whole genome shotgun (WGS) entry which is preliminary data.</text>
</comment>
<proteinExistence type="predicted"/>
<evidence type="ECO:0000313" key="2">
    <source>
        <dbReference type="Proteomes" id="UP000265520"/>
    </source>
</evidence>
<evidence type="ECO:0000313" key="1">
    <source>
        <dbReference type="EMBL" id="MCH95182.1"/>
    </source>
</evidence>